<accession>A0ACB8E1V8</accession>
<evidence type="ECO:0000313" key="1">
    <source>
        <dbReference type="EMBL" id="KAH7980574.1"/>
    </source>
</evidence>
<gene>
    <name evidence="1" type="ORF">HPB49_017282</name>
</gene>
<keyword evidence="2" id="KW-1185">Reference proteome</keyword>
<evidence type="ECO:0000313" key="2">
    <source>
        <dbReference type="Proteomes" id="UP000821865"/>
    </source>
</evidence>
<dbReference type="Proteomes" id="UP000821865">
    <property type="component" value="Chromosome 1"/>
</dbReference>
<reference evidence="1" key="1">
    <citation type="submission" date="2020-05" db="EMBL/GenBank/DDBJ databases">
        <title>Large-scale comparative analyses of tick genomes elucidate their genetic diversity and vector capacities.</title>
        <authorList>
            <person name="Jia N."/>
            <person name="Wang J."/>
            <person name="Shi W."/>
            <person name="Du L."/>
            <person name="Sun Y."/>
            <person name="Zhan W."/>
            <person name="Jiang J."/>
            <person name="Wang Q."/>
            <person name="Zhang B."/>
            <person name="Ji P."/>
            <person name="Sakyi L.B."/>
            <person name="Cui X."/>
            <person name="Yuan T."/>
            <person name="Jiang B."/>
            <person name="Yang W."/>
            <person name="Lam T.T.-Y."/>
            <person name="Chang Q."/>
            <person name="Ding S."/>
            <person name="Wang X."/>
            <person name="Zhu J."/>
            <person name="Ruan X."/>
            <person name="Zhao L."/>
            <person name="Wei J."/>
            <person name="Que T."/>
            <person name="Du C."/>
            <person name="Cheng J."/>
            <person name="Dai P."/>
            <person name="Han X."/>
            <person name="Huang E."/>
            <person name="Gao Y."/>
            <person name="Liu J."/>
            <person name="Shao H."/>
            <person name="Ye R."/>
            <person name="Li L."/>
            <person name="Wei W."/>
            <person name="Wang X."/>
            <person name="Wang C."/>
            <person name="Yang T."/>
            <person name="Huo Q."/>
            <person name="Li W."/>
            <person name="Guo W."/>
            <person name="Chen H."/>
            <person name="Zhou L."/>
            <person name="Ni X."/>
            <person name="Tian J."/>
            <person name="Zhou Y."/>
            <person name="Sheng Y."/>
            <person name="Liu T."/>
            <person name="Pan Y."/>
            <person name="Xia L."/>
            <person name="Li J."/>
            <person name="Zhao F."/>
            <person name="Cao W."/>
        </authorList>
    </citation>
    <scope>NUCLEOTIDE SEQUENCE</scope>
    <source>
        <strain evidence="1">Dsil-2018</strain>
    </source>
</reference>
<comment type="caution">
    <text evidence="1">The sequence shown here is derived from an EMBL/GenBank/DDBJ whole genome shotgun (WGS) entry which is preliminary data.</text>
</comment>
<name>A0ACB8E1V8_DERSI</name>
<protein>
    <submittedName>
        <fullName evidence="1">Uncharacterized protein</fullName>
    </submittedName>
</protein>
<proteinExistence type="predicted"/>
<sequence length="262" mass="29923">MALTTKDHMRQKLDELMGAGWDGVKNSLPYSGPKVCRCFLLGLCPHDARAGTEMAMGACSKIHNYALKGDFENSPRMYRPGQQCFYELTVLTYLEKVIRSCEILDWAKKGHLTRCQSTARSDRHGDKEATLKSYGDMMDKKLIEAEDLGNKGKVQEALAVIKEVEWLKRRRNRFERMLDRKSNEPVKEHKQNICEECQLCIGLDNEQRIANHSSDRLHNAILDVRRKIAELTACLEKPQVPGNWSRLEATQQQSTSRLDQGA</sequence>
<organism evidence="1 2">
    <name type="scientific">Dermacentor silvarum</name>
    <name type="common">Tick</name>
    <dbReference type="NCBI Taxonomy" id="543639"/>
    <lineage>
        <taxon>Eukaryota</taxon>
        <taxon>Metazoa</taxon>
        <taxon>Ecdysozoa</taxon>
        <taxon>Arthropoda</taxon>
        <taxon>Chelicerata</taxon>
        <taxon>Arachnida</taxon>
        <taxon>Acari</taxon>
        <taxon>Parasitiformes</taxon>
        <taxon>Ixodida</taxon>
        <taxon>Ixodoidea</taxon>
        <taxon>Ixodidae</taxon>
        <taxon>Rhipicephalinae</taxon>
        <taxon>Dermacentor</taxon>
    </lineage>
</organism>
<dbReference type="EMBL" id="CM023470">
    <property type="protein sequence ID" value="KAH7980574.1"/>
    <property type="molecule type" value="Genomic_DNA"/>
</dbReference>